<evidence type="ECO:0000313" key="1">
    <source>
        <dbReference type="EMBL" id="SVB46807.1"/>
    </source>
</evidence>
<name>A0A382EAA6_9ZZZZ</name>
<reference evidence="1" key="1">
    <citation type="submission" date="2018-05" db="EMBL/GenBank/DDBJ databases">
        <authorList>
            <person name="Lanie J.A."/>
            <person name="Ng W.-L."/>
            <person name="Kazmierczak K.M."/>
            <person name="Andrzejewski T.M."/>
            <person name="Davidsen T.M."/>
            <person name="Wayne K.J."/>
            <person name="Tettelin H."/>
            <person name="Glass J.I."/>
            <person name="Rusch D."/>
            <person name="Podicherti R."/>
            <person name="Tsui H.-C.T."/>
            <person name="Winkler M.E."/>
        </authorList>
    </citation>
    <scope>NUCLEOTIDE SEQUENCE</scope>
</reference>
<feature type="non-terminal residue" evidence="1">
    <location>
        <position position="69"/>
    </location>
</feature>
<gene>
    <name evidence="1" type="ORF">METZ01_LOCUS199661</name>
</gene>
<accession>A0A382EAA6</accession>
<protein>
    <submittedName>
        <fullName evidence="1">Uncharacterized protein</fullName>
    </submittedName>
</protein>
<sequence>MIVFLVLFPSISYSNLYDGIWEVTDVVGERWFSLKKRHIGKTQEFYKGYAGGVFFTCNYRGMVTTRDRY</sequence>
<proteinExistence type="predicted"/>
<organism evidence="1">
    <name type="scientific">marine metagenome</name>
    <dbReference type="NCBI Taxonomy" id="408172"/>
    <lineage>
        <taxon>unclassified sequences</taxon>
        <taxon>metagenomes</taxon>
        <taxon>ecological metagenomes</taxon>
    </lineage>
</organism>
<dbReference type="AlphaFoldDB" id="A0A382EAA6"/>
<dbReference type="EMBL" id="UINC01043163">
    <property type="protein sequence ID" value="SVB46807.1"/>
    <property type="molecule type" value="Genomic_DNA"/>
</dbReference>